<dbReference type="EMBL" id="CP147988">
    <property type="protein sequence ID" value="WXK49438.1"/>
    <property type="molecule type" value="Genomic_DNA"/>
</dbReference>
<dbReference type="Proteomes" id="UP001447857">
    <property type="component" value="Chromosome"/>
</dbReference>
<feature type="signal peptide" evidence="1">
    <location>
        <begin position="1"/>
        <end position="20"/>
    </location>
</feature>
<dbReference type="RefSeq" id="WP_111283450.1">
    <property type="nucleotide sequence ID" value="NZ_CP147988.1"/>
</dbReference>
<organism evidence="2 3">
    <name type="scientific">Flavobacterium ginsenosidimutans</name>
    <dbReference type="NCBI Taxonomy" id="687844"/>
    <lineage>
        <taxon>Bacteria</taxon>
        <taxon>Pseudomonadati</taxon>
        <taxon>Bacteroidota</taxon>
        <taxon>Flavobacteriia</taxon>
        <taxon>Flavobacteriales</taxon>
        <taxon>Flavobacteriaceae</taxon>
        <taxon>Flavobacterium</taxon>
    </lineage>
</organism>
<keyword evidence="1" id="KW-0732">Signal</keyword>
<evidence type="ECO:0000313" key="2">
    <source>
        <dbReference type="EMBL" id="WXK49438.1"/>
    </source>
</evidence>
<evidence type="ECO:0000256" key="1">
    <source>
        <dbReference type="SAM" id="SignalP"/>
    </source>
</evidence>
<evidence type="ECO:0000313" key="3">
    <source>
        <dbReference type="Proteomes" id="UP001447857"/>
    </source>
</evidence>
<proteinExistence type="predicted"/>
<sequence length="182" mass="20874">MTKNYFLLLLFIIPFSAVQAQEEAPVSVAKNQFKINLLFPGFVYEHGFSEKNTLYSEVALGIGYSYNDYYGESNTYIAPLITEQFRHYYNLQKRANKGKRTERNSGNYLALNATYYFKPLTGNSEHFNYVPSTAVAVLWGLQRTYKGRFNLEFSVGPGVQFDKYETQFIPAGNFTLGWVIGK</sequence>
<accession>A0ABZ2Q904</accession>
<protein>
    <recommendedName>
        <fullName evidence="4">DUF3575 domain-containing protein</fullName>
    </recommendedName>
</protein>
<feature type="chain" id="PRO_5045781645" description="DUF3575 domain-containing protein" evidence="1">
    <location>
        <begin position="21"/>
        <end position="182"/>
    </location>
</feature>
<reference evidence="2 3" key="1">
    <citation type="submission" date="2024-02" db="EMBL/GenBank/DDBJ databases">
        <title>complete genome of Flavobacterium ginsenosidimutans Str. YTB16.</title>
        <authorList>
            <person name="Wang Q."/>
        </authorList>
    </citation>
    <scope>NUCLEOTIDE SEQUENCE [LARGE SCALE GENOMIC DNA]</scope>
    <source>
        <strain evidence="2 3">YTB16</strain>
    </source>
</reference>
<gene>
    <name evidence="2" type="ORF">V6624_20665</name>
</gene>
<keyword evidence="3" id="KW-1185">Reference proteome</keyword>
<evidence type="ECO:0008006" key="4">
    <source>
        <dbReference type="Google" id="ProtNLM"/>
    </source>
</evidence>
<name>A0ABZ2Q904_9FLAO</name>